<dbReference type="AlphaFoldDB" id="A0A644YIE2"/>
<evidence type="ECO:0000313" key="6">
    <source>
        <dbReference type="EMBL" id="MPM28266.1"/>
    </source>
</evidence>
<sequence>MNKKISKFLGILILLVLAQYGASAQNGGFEISFDIKGKEPSDVYHTFFGAKDAGSAEVEMIGNGRFVLKGELNSSVVARIGFAGVDALRKSPDGRGYYPMKSAYIWMILSPGAKFNVKGDLTGKDFVDIYPAADDENSYFAGLNTKIMPLINENGNIMLEMARNKEMEESRKALLQGRAKEIAGQIQQYKLDFLSQRPNSIAALWLMEDMLVRSELEVSAMADLFAKVNKGKFEGNYFFEAVKSRVEAADLVAIGKVCPEISTDASVDGTVVSLSDYRGKFVIIDFWGTWCGPCMAGVPHMKAFRDKYAGKLEIFGVSNDKKVDVWKAAIEKNGMNWPNILIGTGEKDFVAKFNVQGFPTKILISPEGIILHRESGERDTFYQKVEEFISQIN</sequence>
<keyword evidence="2" id="KW-0201">Cytochrome c-type biogenesis</keyword>
<dbReference type="PANTHER" id="PTHR42852">
    <property type="entry name" value="THIOL:DISULFIDE INTERCHANGE PROTEIN DSBE"/>
    <property type="match status" value="1"/>
</dbReference>
<evidence type="ECO:0000256" key="3">
    <source>
        <dbReference type="ARBA" id="ARBA00023157"/>
    </source>
</evidence>
<dbReference type="InterPro" id="IPR013766">
    <property type="entry name" value="Thioredoxin_domain"/>
</dbReference>
<comment type="caution">
    <text evidence="6">The sequence shown here is derived from an EMBL/GenBank/DDBJ whole genome shotgun (WGS) entry which is preliminary data.</text>
</comment>
<evidence type="ECO:0000256" key="1">
    <source>
        <dbReference type="ARBA" id="ARBA00004196"/>
    </source>
</evidence>
<proteinExistence type="predicted"/>
<dbReference type="InterPro" id="IPR013740">
    <property type="entry name" value="Redoxin"/>
</dbReference>
<dbReference type="PROSITE" id="PS00194">
    <property type="entry name" value="THIOREDOXIN_1"/>
    <property type="match status" value="1"/>
</dbReference>
<dbReference type="Pfam" id="PF08534">
    <property type="entry name" value="Redoxin"/>
    <property type="match status" value="1"/>
</dbReference>
<evidence type="ECO:0000256" key="2">
    <source>
        <dbReference type="ARBA" id="ARBA00022748"/>
    </source>
</evidence>
<evidence type="ECO:0000259" key="5">
    <source>
        <dbReference type="PROSITE" id="PS51352"/>
    </source>
</evidence>
<dbReference type="InterPro" id="IPR017937">
    <property type="entry name" value="Thioredoxin_CS"/>
</dbReference>
<name>A0A644YIE2_9ZZZZ</name>
<dbReference type="CDD" id="cd02966">
    <property type="entry name" value="TlpA_like_family"/>
    <property type="match status" value="1"/>
</dbReference>
<gene>
    <name evidence="6" type="primary">resA_67</name>
    <name evidence="6" type="ORF">SDC9_74786</name>
</gene>
<comment type="subcellular location">
    <subcellularLocation>
        <location evidence="1">Cell envelope</location>
    </subcellularLocation>
</comment>
<dbReference type="GO" id="GO:0017004">
    <property type="term" value="P:cytochrome complex assembly"/>
    <property type="evidence" value="ECO:0007669"/>
    <property type="project" value="UniProtKB-KW"/>
</dbReference>
<accession>A0A644YIE2</accession>
<dbReference type="GO" id="GO:0030313">
    <property type="term" value="C:cell envelope"/>
    <property type="evidence" value="ECO:0007669"/>
    <property type="project" value="UniProtKB-SubCell"/>
</dbReference>
<evidence type="ECO:0000256" key="4">
    <source>
        <dbReference type="ARBA" id="ARBA00023284"/>
    </source>
</evidence>
<dbReference type="SUPFAM" id="SSF52833">
    <property type="entry name" value="Thioredoxin-like"/>
    <property type="match status" value="1"/>
</dbReference>
<keyword evidence="3" id="KW-1015">Disulfide bond</keyword>
<dbReference type="Gene3D" id="3.40.30.10">
    <property type="entry name" value="Glutaredoxin"/>
    <property type="match status" value="1"/>
</dbReference>
<dbReference type="InterPro" id="IPR036249">
    <property type="entry name" value="Thioredoxin-like_sf"/>
</dbReference>
<dbReference type="PANTHER" id="PTHR42852:SF6">
    <property type="entry name" value="THIOL:DISULFIDE INTERCHANGE PROTEIN DSBE"/>
    <property type="match status" value="1"/>
</dbReference>
<keyword evidence="4" id="KW-0676">Redox-active center</keyword>
<feature type="domain" description="Thioredoxin" evidence="5">
    <location>
        <begin position="252"/>
        <end position="393"/>
    </location>
</feature>
<organism evidence="6">
    <name type="scientific">bioreactor metagenome</name>
    <dbReference type="NCBI Taxonomy" id="1076179"/>
    <lineage>
        <taxon>unclassified sequences</taxon>
        <taxon>metagenomes</taxon>
        <taxon>ecological metagenomes</taxon>
    </lineage>
</organism>
<dbReference type="PROSITE" id="PS51352">
    <property type="entry name" value="THIOREDOXIN_2"/>
    <property type="match status" value="1"/>
</dbReference>
<dbReference type="InterPro" id="IPR050553">
    <property type="entry name" value="Thioredoxin_ResA/DsbE_sf"/>
</dbReference>
<dbReference type="EMBL" id="VSSQ01005208">
    <property type="protein sequence ID" value="MPM28266.1"/>
    <property type="molecule type" value="Genomic_DNA"/>
</dbReference>
<protein>
    <submittedName>
        <fullName evidence="6">Thiol-disulfide oxidoreductase ResA</fullName>
    </submittedName>
</protein>
<reference evidence="6" key="1">
    <citation type="submission" date="2019-08" db="EMBL/GenBank/DDBJ databases">
        <authorList>
            <person name="Kucharzyk K."/>
            <person name="Murdoch R.W."/>
            <person name="Higgins S."/>
            <person name="Loffler F."/>
        </authorList>
    </citation>
    <scope>NUCLEOTIDE SEQUENCE</scope>
</reference>
<dbReference type="GO" id="GO:0016491">
    <property type="term" value="F:oxidoreductase activity"/>
    <property type="evidence" value="ECO:0007669"/>
    <property type="project" value="InterPro"/>
</dbReference>